<dbReference type="EMBL" id="MSFL01000005">
    <property type="protein sequence ID" value="PWY88370.1"/>
    <property type="molecule type" value="Genomic_DNA"/>
</dbReference>
<dbReference type="GO" id="GO:0044550">
    <property type="term" value="P:secondary metabolite biosynthetic process"/>
    <property type="evidence" value="ECO:0007669"/>
    <property type="project" value="TreeGrafter"/>
</dbReference>
<dbReference type="InterPro" id="IPR005645">
    <property type="entry name" value="FSH-like_dom"/>
</dbReference>
<evidence type="ECO:0000313" key="4">
    <source>
        <dbReference type="EMBL" id="PWY88370.1"/>
    </source>
</evidence>
<dbReference type="GO" id="GO:0005634">
    <property type="term" value="C:nucleus"/>
    <property type="evidence" value="ECO:0007669"/>
    <property type="project" value="TreeGrafter"/>
</dbReference>
<proteinExistence type="inferred from homology"/>
<dbReference type="SUPFAM" id="SSF53474">
    <property type="entry name" value="alpha/beta-Hydrolases"/>
    <property type="match status" value="1"/>
</dbReference>
<dbReference type="InterPro" id="IPR029058">
    <property type="entry name" value="AB_hydrolase_fold"/>
</dbReference>
<name>A0A317WVR5_9EURO</name>
<dbReference type="GeneID" id="37064863"/>
<dbReference type="OrthoDB" id="414698at2759"/>
<protein>
    <recommendedName>
        <fullName evidence="3">Serine hydrolase domain-containing protein</fullName>
    </recommendedName>
</protein>
<evidence type="ECO:0000313" key="5">
    <source>
        <dbReference type="Proteomes" id="UP000247233"/>
    </source>
</evidence>
<dbReference type="VEuPathDB" id="FungiDB:BO70DRAFT_359810"/>
<dbReference type="GO" id="GO:0005737">
    <property type="term" value="C:cytoplasm"/>
    <property type="evidence" value="ECO:0007669"/>
    <property type="project" value="TreeGrafter"/>
</dbReference>
<dbReference type="Gene3D" id="3.40.50.1820">
    <property type="entry name" value="alpha/beta hydrolase"/>
    <property type="match status" value="1"/>
</dbReference>
<sequence>MSASGVSNSSMNHQPDQTLHLPRILCLHGGGTNARIFRTQCRVIRRHLASFFRLVFVDAPFSSPPGPDVGRVYAKWGPFCNWFPMGVDPETISAEPDLRTIAPINEHIQTAMEDDDRAGATGPWVALLGFSRGAQIAGSLMLRQQQQQQQQQKQLQDTPVKTALEAGTPTNFRFAVLMAGPAPLIPMTEIIDSGDTDKVLLRVPTVHVYGRNDSVLRPFKHLLDSCCAPDSIRKVEWDADHQVPLKTVDVDVVVGAILDVARQTGVLHNSTGEQGTVSVDI</sequence>
<dbReference type="AlphaFoldDB" id="A0A317WVR5"/>
<dbReference type="InterPro" id="IPR050593">
    <property type="entry name" value="LovG"/>
</dbReference>
<dbReference type="Proteomes" id="UP000247233">
    <property type="component" value="Unassembled WGS sequence"/>
</dbReference>
<keyword evidence="5" id="KW-1185">Reference proteome</keyword>
<dbReference type="PANTHER" id="PTHR48070:SF3">
    <property type="entry name" value="ESTERASE DBAE-RELATED"/>
    <property type="match status" value="1"/>
</dbReference>
<evidence type="ECO:0000256" key="1">
    <source>
        <dbReference type="ARBA" id="ARBA00005863"/>
    </source>
</evidence>
<accession>A0A317WVR5</accession>
<dbReference type="Pfam" id="PF03959">
    <property type="entry name" value="FSH1"/>
    <property type="match status" value="1"/>
</dbReference>
<evidence type="ECO:0000256" key="2">
    <source>
        <dbReference type="ARBA" id="ARBA00022801"/>
    </source>
</evidence>
<dbReference type="RefSeq" id="XP_025401906.1">
    <property type="nucleotide sequence ID" value="XM_025542626.1"/>
</dbReference>
<comment type="caution">
    <text evidence="4">The sequence shown here is derived from an EMBL/GenBank/DDBJ whole genome shotgun (WGS) entry which is preliminary data.</text>
</comment>
<reference evidence="4 5" key="1">
    <citation type="submission" date="2016-12" db="EMBL/GenBank/DDBJ databases">
        <title>The genomes of Aspergillus section Nigri reveals drivers in fungal speciation.</title>
        <authorList>
            <consortium name="DOE Joint Genome Institute"/>
            <person name="Vesth T.C."/>
            <person name="Nybo J."/>
            <person name="Theobald S."/>
            <person name="Brandl J."/>
            <person name="Frisvad J.C."/>
            <person name="Nielsen K.F."/>
            <person name="Lyhne E.K."/>
            <person name="Kogle M.E."/>
            <person name="Kuo A."/>
            <person name="Riley R."/>
            <person name="Clum A."/>
            <person name="Nolan M."/>
            <person name="Lipzen A."/>
            <person name="Salamov A."/>
            <person name="Henrissat B."/>
            <person name="Wiebenga A."/>
            <person name="De Vries R.P."/>
            <person name="Grigoriev I.V."/>
            <person name="Mortensen U.H."/>
            <person name="Andersen M.R."/>
            <person name="Baker S.E."/>
        </authorList>
    </citation>
    <scope>NUCLEOTIDE SEQUENCE [LARGE SCALE GENOMIC DNA]</scope>
    <source>
        <strain evidence="4 5">CBS 117.55</strain>
    </source>
</reference>
<keyword evidence="2" id="KW-0378">Hydrolase</keyword>
<dbReference type="GO" id="GO:0016787">
    <property type="term" value="F:hydrolase activity"/>
    <property type="evidence" value="ECO:0007669"/>
    <property type="project" value="UniProtKB-KW"/>
</dbReference>
<evidence type="ECO:0000259" key="3">
    <source>
        <dbReference type="Pfam" id="PF03959"/>
    </source>
</evidence>
<gene>
    <name evidence="4" type="ORF">BO70DRAFT_359810</name>
</gene>
<organism evidence="4 5">
    <name type="scientific">Aspergillus heteromorphus CBS 117.55</name>
    <dbReference type="NCBI Taxonomy" id="1448321"/>
    <lineage>
        <taxon>Eukaryota</taxon>
        <taxon>Fungi</taxon>
        <taxon>Dikarya</taxon>
        <taxon>Ascomycota</taxon>
        <taxon>Pezizomycotina</taxon>
        <taxon>Eurotiomycetes</taxon>
        <taxon>Eurotiomycetidae</taxon>
        <taxon>Eurotiales</taxon>
        <taxon>Aspergillaceae</taxon>
        <taxon>Aspergillus</taxon>
        <taxon>Aspergillus subgen. Circumdati</taxon>
    </lineage>
</organism>
<dbReference type="PANTHER" id="PTHR48070">
    <property type="entry name" value="ESTERASE OVCA2"/>
    <property type="match status" value="1"/>
</dbReference>
<feature type="domain" description="Serine hydrolase" evidence="3">
    <location>
        <begin position="22"/>
        <end position="249"/>
    </location>
</feature>
<comment type="similarity">
    <text evidence="1">Belongs to the LovG family.</text>
</comment>